<evidence type="ECO:0000313" key="3">
    <source>
        <dbReference type="Proteomes" id="UP001597414"/>
    </source>
</evidence>
<dbReference type="Gene3D" id="2.160.20.120">
    <property type="match status" value="1"/>
</dbReference>
<feature type="domain" description="Putative auto-transporter adhesin head GIN" evidence="1">
    <location>
        <begin position="40"/>
        <end position="221"/>
    </location>
</feature>
<dbReference type="PANTHER" id="PTHR39200:SF1">
    <property type="entry name" value="AUTO-TRANSPORTER ADHESIN HEAD GIN DOMAIN-CONTAINING PROTEIN-RELATED"/>
    <property type="match status" value="1"/>
</dbReference>
<dbReference type="Proteomes" id="UP001597414">
    <property type="component" value="Unassembled WGS sequence"/>
</dbReference>
<comment type="caution">
    <text evidence="2">The sequence shown here is derived from an EMBL/GenBank/DDBJ whole genome shotgun (WGS) entry which is preliminary data.</text>
</comment>
<evidence type="ECO:0000259" key="1">
    <source>
        <dbReference type="Pfam" id="PF10988"/>
    </source>
</evidence>
<evidence type="ECO:0000313" key="2">
    <source>
        <dbReference type="EMBL" id="MFD2203719.1"/>
    </source>
</evidence>
<sequence length="237" mass="25575">MKSNLLLIAFLTISFFSCTSRQEGESDGVYQETVEIDGPTKLLVKGAFNLFISQGDLESLTIEGSEDLVKKLKINQNGDVLELVYQEENVKLFGKEGLKVNLTIADLKELEFEGAGNIQTKGQLDLDDFQIVGKGVGNIEMDLDADQVDADLNFVGQMILKGAADQFLLSNEGVGNIDASQFWVQKAEINSSGIGAVSVHCEGELSLEVSGIGTVSYTGNPTIVYEKVSGIGKVNRN</sequence>
<dbReference type="PANTHER" id="PTHR39200">
    <property type="entry name" value="HYPOTHETICAL EXPORTED PROTEIN"/>
    <property type="match status" value="1"/>
</dbReference>
<dbReference type="PROSITE" id="PS51257">
    <property type="entry name" value="PROKAR_LIPOPROTEIN"/>
    <property type="match status" value="1"/>
</dbReference>
<dbReference type="InterPro" id="IPR021255">
    <property type="entry name" value="DUF2807"/>
</dbReference>
<reference evidence="3" key="1">
    <citation type="journal article" date="2019" name="Int. J. Syst. Evol. Microbiol.">
        <title>The Global Catalogue of Microorganisms (GCM) 10K type strain sequencing project: providing services to taxonomists for standard genome sequencing and annotation.</title>
        <authorList>
            <consortium name="The Broad Institute Genomics Platform"/>
            <consortium name="The Broad Institute Genome Sequencing Center for Infectious Disease"/>
            <person name="Wu L."/>
            <person name="Ma J."/>
        </authorList>
    </citation>
    <scope>NUCLEOTIDE SEQUENCE [LARGE SCALE GENOMIC DNA]</scope>
    <source>
        <strain evidence="3">KCTC 19812</strain>
    </source>
</reference>
<dbReference type="EMBL" id="JBHUIV010000034">
    <property type="protein sequence ID" value="MFD2203719.1"/>
    <property type="molecule type" value="Genomic_DNA"/>
</dbReference>
<gene>
    <name evidence="2" type="ORF">ACFSKV_19240</name>
</gene>
<proteinExistence type="predicted"/>
<accession>A0ABW5BDU7</accession>
<protein>
    <submittedName>
        <fullName evidence="2">Head GIN domain-containing protein</fullName>
    </submittedName>
</protein>
<dbReference type="Pfam" id="PF10988">
    <property type="entry name" value="DUF2807"/>
    <property type="match status" value="1"/>
</dbReference>
<name>A0ABW5BDU7_9BACT</name>
<organism evidence="2 3">
    <name type="scientific">Shivajiella indica</name>
    <dbReference type="NCBI Taxonomy" id="872115"/>
    <lineage>
        <taxon>Bacteria</taxon>
        <taxon>Pseudomonadati</taxon>
        <taxon>Bacteroidota</taxon>
        <taxon>Cytophagia</taxon>
        <taxon>Cytophagales</taxon>
        <taxon>Cyclobacteriaceae</taxon>
        <taxon>Shivajiella</taxon>
    </lineage>
</organism>
<keyword evidence="3" id="KW-1185">Reference proteome</keyword>
<dbReference type="RefSeq" id="WP_380806608.1">
    <property type="nucleotide sequence ID" value="NZ_JBHUIV010000034.1"/>
</dbReference>